<organism evidence="1 2">
    <name type="scientific">Lithospermum erythrorhizon</name>
    <name type="common">Purple gromwell</name>
    <name type="synonym">Lithospermum officinale var. erythrorhizon</name>
    <dbReference type="NCBI Taxonomy" id="34254"/>
    <lineage>
        <taxon>Eukaryota</taxon>
        <taxon>Viridiplantae</taxon>
        <taxon>Streptophyta</taxon>
        <taxon>Embryophyta</taxon>
        <taxon>Tracheophyta</taxon>
        <taxon>Spermatophyta</taxon>
        <taxon>Magnoliopsida</taxon>
        <taxon>eudicotyledons</taxon>
        <taxon>Gunneridae</taxon>
        <taxon>Pentapetalae</taxon>
        <taxon>asterids</taxon>
        <taxon>lamiids</taxon>
        <taxon>Boraginales</taxon>
        <taxon>Boraginaceae</taxon>
        <taxon>Boraginoideae</taxon>
        <taxon>Lithospermeae</taxon>
        <taxon>Lithospermum</taxon>
    </lineage>
</organism>
<keyword evidence="2" id="KW-1185">Reference proteome</keyword>
<dbReference type="EMBL" id="BAABME010002210">
    <property type="protein sequence ID" value="GAA0153589.1"/>
    <property type="molecule type" value="Genomic_DNA"/>
</dbReference>
<name>A0AAV3PPA6_LITER</name>
<reference evidence="1 2" key="1">
    <citation type="submission" date="2024-01" db="EMBL/GenBank/DDBJ databases">
        <title>The complete chloroplast genome sequence of Lithospermum erythrorhizon: insights into the phylogenetic relationship among Boraginaceae species and the maternal lineages of purple gromwells.</title>
        <authorList>
            <person name="Okada T."/>
            <person name="Watanabe K."/>
        </authorList>
    </citation>
    <scope>NUCLEOTIDE SEQUENCE [LARGE SCALE GENOMIC DNA]</scope>
</reference>
<evidence type="ECO:0008006" key="3">
    <source>
        <dbReference type="Google" id="ProtNLM"/>
    </source>
</evidence>
<dbReference type="PANTHER" id="PTHR33223:SF6">
    <property type="entry name" value="CCHC-TYPE DOMAIN-CONTAINING PROTEIN"/>
    <property type="match status" value="1"/>
</dbReference>
<evidence type="ECO:0000313" key="1">
    <source>
        <dbReference type="EMBL" id="GAA0153589.1"/>
    </source>
</evidence>
<accession>A0AAV3PPA6</accession>
<proteinExistence type="predicted"/>
<dbReference type="Proteomes" id="UP001454036">
    <property type="component" value="Unassembled WGS sequence"/>
</dbReference>
<protein>
    <recommendedName>
        <fullName evidence="3">Retrotransposon gag domain-containing protein</fullName>
    </recommendedName>
</protein>
<gene>
    <name evidence="1" type="ORF">LIER_11791</name>
</gene>
<dbReference type="PANTHER" id="PTHR33223">
    <property type="entry name" value="CCHC-TYPE DOMAIN-CONTAINING PROTEIN"/>
    <property type="match status" value="1"/>
</dbReference>
<evidence type="ECO:0000313" key="2">
    <source>
        <dbReference type="Proteomes" id="UP001454036"/>
    </source>
</evidence>
<dbReference type="AlphaFoldDB" id="A0AAV3PPA6"/>
<sequence>MPFTDTLNAVPLPKGFILPQFTQFNGTGDPINHLQGFLAKMKITSNDPDIYAKDFSNSLVDHALDWSMALPLKSIDSYQQTAAPFVAKFGSAIQNTRMKEN</sequence>
<comment type="caution">
    <text evidence="1">The sequence shown here is derived from an EMBL/GenBank/DDBJ whole genome shotgun (WGS) entry which is preliminary data.</text>
</comment>